<dbReference type="InterPro" id="IPR015943">
    <property type="entry name" value="WD40/YVTN_repeat-like_dom_sf"/>
</dbReference>
<dbReference type="SMART" id="SM00320">
    <property type="entry name" value="WD40"/>
    <property type="match status" value="5"/>
</dbReference>
<evidence type="ECO:0000313" key="4">
    <source>
        <dbReference type="EMBL" id="CAD9203481.1"/>
    </source>
</evidence>
<evidence type="ECO:0000256" key="3">
    <source>
        <dbReference type="PROSITE-ProRule" id="PRU00221"/>
    </source>
</evidence>
<dbReference type="PROSITE" id="PS00678">
    <property type="entry name" value="WD_REPEATS_1"/>
    <property type="match status" value="1"/>
</dbReference>
<gene>
    <name evidence="4" type="ORF">TCHU04912_LOCUS5716</name>
    <name evidence="5" type="ORF">TCHU04912_LOCUS5717</name>
</gene>
<reference evidence="4" key="1">
    <citation type="submission" date="2021-01" db="EMBL/GenBank/DDBJ databases">
        <authorList>
            <person name="Corre E."/>
            <person name="Pelletier E."/>
            <person name="Niang G."/>
            <person name="Scheremetjew M."/>
            <person name="Finn R."/>
            <person name="Kale V."/>
            <person name="Holt S."/>
            <person name="Cochrane G."/>
            <person name="Meng A."/>
            <person name="Brown T."/>
            <person name="Cohen L."/>
        </authorList>
    </citation>
    <scope>NUCLEOTIDE SEQUENCE</scope>
    <source>
        <strain evidence="4">PLY429</strain>
    </source>
</reference>
<dbReference type="FunFam" id="2.130.10.10:FF:000190">
    <property type="entry name" value="Nuclear pore complex subunit"/>
    <property type="match status" value="1"/>
</dbReference>
<feature type="repeat" description="WD" evidence="3">
    <location>
        <begin position="257"/>
        <end position="291"/>
    </location>
</feature>
<evidence type="ECO:0000313" key="5">
    <source>
        <dbReference type="EMBL" id="CAD9203482.1"/>
    </source>
</evidence>
<keyword evidence="2" id="KW-0677">Repeat</keyword>
<dbReference type="Pfam" id="PF00400">
    <property type="entry name" value="WD40"/>
    <property type="match status" value="4"/>
</dbReference>
<keyword evidence="1 3" id="KW-0853">WD repeat</keyword>
<dbReference type="AlphaFoldDB" id="A0A6U1FLX4"/>
<feature type="repeat" description="WD" evidence="3">
    <location>
        <begin position="74"/>
        <end position="115"/>
    </location>
</feature>
<proteinExistence type="predicted"/>
<organism evidence="4">
    <name type="scientific">Tetraselmis chuii</name>
    <dbReference type="NCBI Taxonomy" id="63592"/>
    <lineage>
        <taxon>Eukaryota</taxon>
        <taxon>Viridiplantae</taxon>
        <taxon>Chlorophyta</taxon>
        <taxon>core chlorophytes</taxon>
        <taxon>Chlorodendrophyceae</taxon>
        <taxon>Chlorodendrales</taxon>
        <taxon>Chlorodendraceae</taxon>
        <taxon>Tetraselmis</taxon>
    </lineage>
</organism>
<dbReference type="PRINTS" id="PR00320">
    <property type="entry name" value="GPROTEINBRPT"/>
</dbReference>
<accession>A0A6U1FLX4</accession>
<dbReference type="Gene3D" id="2.130.10.10">
    <property type="entry name" value="YVTN repeat-like/Quinoprotein amine dehydrogenase"/>
    <property type="match status" value="1"/>
</dbReference>
<feature type="repeat" description="WD" evidence="3">
    <location>
        <begin position="115"/>
        <end position="149"/>
    </location>
</feature>
<evidence type="ECO:0000256" key="1">
    <source>
        <dbReference type="ARBA" id="ARBA00022574"/>
    </source>
</evidence>
<dbReference type="PANTHER" id="PTHR10971">
    <property type="entry name" value="MRNA EXPORT FACTOR AND BUB3"/>
    <property type="match status" value="1"/>
</dbReference>
<dbReference type="InterPro" id="IPR020472">
    <property type="entry name" value="WD40_PAC1"/>
</dbReference>
<dbReference type="InterPro" id="IPR001680">
    <property type="entry name" value="WD40_rpt"/>
</dbReference>
<feature type="repeat" description="WD" evidence="3">
    <location>
        <begin position="23"/>
        <end position="56"/>
    </location>
</feature>
<dbReference type="InterPro" id="IPR036322">
    <property type="entry name" value="WD40_repeat_dom_sf"/>
</dbReference>
<dbReference type="PROSITE" id="PS50082">
    <property type="entry name" value="WD_REPEATS_2"/>
    <property type="match status" value="4"/>
</dbReference>
<dbReference type="PROSITE" id="PS50294">
    <property type="entry name" value="WD_REPEATS_REGION"/>
    <property type="match status" value="2"/>
</dbReference>
<name>A0A6U1FLX4_9CHLO</name>
<sequence length="354" mass="39504">MSAFGSSFGASLPHNANKDAEVVSPPTDGISSMCFSPVSNHLVATSWDNHVRCWEVTAQMGPGGSVPQTSPKAAVQHTQPVLCSAWHPDGSIVFSAGCDKQAKMWNLQTNQQQQVAQHEAPIKDIAYVQEMNCLITGSWDKTVKYWDLRQSSGQPIHSQQLPERLYSMSVNYPLMVVATADRQLQVFNLTQPQTVYKSLQSPLKYQTRCVTCFPDKSGYLVGSIEGRVAVQHIEDNQQTKNFTFKCHRVDANEIYAVNSMAFHPTYHTFVTAGADGTFNFWDKDSKQRLKAMARCNNSISCGAFNNNGSLYAYAVSYDWHKGYSEYNPSNAKNSIFLHVTQDAEVKNRPKNKPK</sequence>
<dbReference type="SUPFAM" id="SSF50978">
    <property type="entry name" value="WD40 repeat-like"/>
    <property type="match status" value="1"/>
</dbReference>
<dbReference type="InterPro" id="IPR019775">
    <property type="entry name" value="WD40_repeat_CS"/>
</dbReference>
<evidence type="ECO:0000256" key="2">
    <source>
        <dbReference type="ARBA" id="ARBA00022737"/>
    </source>
</evidence>
<protein>
    <submittedName>
        <fullName evidence="4">Uncharacterized protein</fullName>
    </submittedName>
</protein>
<dbReference type="EMBL" id="HBGG01011255">
    <property type="protein sequence ID" value="CAD9203482.1"/>
    <property type="molecule type" value="Transcribed_RNA"/>
</dbReference>
<dbReference type="EMBL" id="HBGG01011254">
    <property type="protein sequence ID" value="CAD9203481.1"/>
    <property type="molecule type" value="Transcribed_RNA"/>
</dbReference>